<gene>
    <name evidence="1" type="ORF">CCAP1982_LOCUS23460</name>
</gene>
<sequence length="94" mass="10597">MAAVSLESRKRSAGGAENIDTIFYHTEEKIGRGEKTVDQNVHDACPEGNQFKENSAPVQLENSLRHKISEWISQDLSEDHEVQKCCKAERSDHT</sequence>
<keyword evidence="2" id="KW-1185">Reference proteome</keyword>
<accession>A0A811VK45</accession>
<evidence type="ECO:0000313" key="2">
    <source>
        <dbReference type="Proteomes" id="UP000606786"/>
    </source>
</evidence>
<comment type="caution">
    <text evidence="1">The sequence shown here is derived from an EMBL/GenBank/DDBJ whole genome shotgun (WGS) entry which is preliminary data.</text>
</comment>
<proteinExistence type="predicted"/>
<dbReference type="Proteomes" id="UP000606786">
    <property type="component" value="Unassembled WGS sequence"/>
</dbReference>
<organism evidence="1 2">
    <name type="scientific">Ceratitis capitata</name>
    <name type="common">Mediterranean fruit fly</name>
    <name type="synonym">Tephritis capitata</name>
    <dbReference type="NCBI Taxonomy" id="7213"/>
    <lineage>
        <taxon>Eukaryota</taxon>
        <taxon>Metazoa</taxon>
        <taxon>Ecdysozoa</taxon>
        <taxon>Arthropoda</taxon>
        <taxon>Hexapoda</taxon>
        <taxon>Insecta</taxon>
        <taxon>Pterygota</taxon>
        <taxon>Neoptera</taxon>
        <taxon>Endopterygota</taxon>
        <taxon>Diptera</taxon>
        <taxon>Brachycera</taxon>
        <taxon>Muscomorpha</taxon>
        <taxon>Tephritoidea</taxon>
        <taxon>Tephritidae</taxon>
        <taxon>Ceratitis</taxon>
        <taxon>Ceratitis</taxon>
    </lineage>
</organism>
<dbReference type="EMBL" id="CAJHJT010000071">
    <property type="protein sequence ID" value="CAD7015521.1"/>
    <property type="molecule type" value="Genomic_DNA"/>
</dbReference>
<reference evidence="1" key="1">
    <citation type="submission" date="2020-11" db="EMBL/GenBank/DDBJ databases">
        <authorList>
            <person name="Whitehead M."/>
        </authorList>
    </citation>
    <scope>NUCLEOTIDE SEQUENCE</scope>
    <source>
        <strain evidence="1">EGII</strain>
    </source>
</reference>
<dbReference type="AlphaFoldDB" id="A0A811VK45"/>
<name>A0A811VK45_CERCA</name>
<protein>
    <submittedName>
        <fullName evidence="1">(Mediterranean fruit fly) hypothetical protein</fullName>
    </submittedName>
</protein>
<evidence type="ECO:0000313" key="1">
    <source>
        <dbReference type="EMBL" id="CAD7015521.1"/>
    </source>
</evidence>